<reference evidence="3 4" key="1">
    <citation type="submission" date="2019-03" db="EMBL/GenBank/DDBJ databases">
        <title>Nematode-trapping fungi genome.</title>
        <authorList>
            <person name="Vidal-Diez De Ulzurrun G."/>
        </authorList>
    </citation>
    <scope>NUCLEOTIDE SEQUENCE [LARGE SCALE GENOMIC DNA]</scope>
    <source>
        <strain evidence="3 4">TWF154</strain>
    </source>
</reference>
<feature type="region of interest" description="Disordered" evidence="1">
    <location>
        <begin position="97"/>
        <end position="118"/>
    </location>
</feature>
<gene>
    <name evidence="3" type="ORF">EYR41_008163</name>
</gene>
<feature type="compositionally biased region" description="Basic and acidic residues" evidence="1">
    <location>
        <begin position="102"/>
        <end position="118"/>
    </location>
</feature>
<dbReference type="EMBL" id="SOZJ01000005">
    <property type="protein sequence ID" value="TGJ66540.1"/>
    <property type="molecule type" value="Genomic_DNA"/>
</dbReference>
<dbReference type="AlphaFoldDB" id="A0A7C8P2F9"/>
<feature type="signal peptide" evidence="2">
    <location>
        <begin position="1"/>
        <end position="15"/>
    </location>
</feature>
<dbReference type="Proteomes" id="UP000297595">
    <property type="component" value="Unassembled WGS sequence"/>
</dbReference>
<sequence length="118" mass="12791">MLMLKILFWFNAGSGSQPGGPKSTSASHGANGNYGFPSTDGWLTEPRLLPTPLAFSSCSIWTSAQECAMQGQAQGGRGFLLNQARIGIDTSSCLRKAKKRKVNADGKERKKERKEERG</sequence>
<name>A0A7C8P2F9_ORBOL</name>
<feature type="region of interest" description="Disordered" evidence="1">
    <location>
        <begin position="15"/>
        <end position="36"/>
    </location>
</feature>
<accession>A0A7C8P2F9</accession>
<evidence type="ECO:0000313" key="4">
    <source>
        <dbReference type="Proteomes" id="UP000297595"/>
    </source>
</evidence>
<comment type="caution">
    <text evidence="3">The sequence shown here is derived from an EMBL/GenBank/DDBJ whole genome shotgun (WGS) entry which is preliminary data.</text>
</comment>
<organism evidence="3 4">
    <name type="scientific">Orbilia oligospora</name>
    <name type="common">Nematode-trapping fungus</name>
    <name type="synonym">Arthrobotrys oligospora</name>
    <dbReference type="NCBI Taxonomy" id="2813651"/>
    <lineage>
        <taxon>Eukaryota</taxon>
        <taxon>Fungi</taxon>
        <taxon>Dikarya</taxon>
        <taxon>Ascomycota</taxon>
        <taxon>Pezizomycotina</taxon>
        <taxon>Orbiliomycetes</taxon>
        <taxon>Orbiliales</taxon>
        <taxon>Orbiliaceae</taxon>
        <taxon>Orbilia</taxon>
    </lineage>
</organism>
<evidence type="ECO:0000256" key="2">
    <source>
        <dbReference type="SAM" id="SignalP"/>
    </source>
</evidence>
<keyword evidence="2" id="KW-0732">Signal</keyword>
<evidence type="ECO:0000313" key="3">
    <source>
        <dbReference type="EMBL" id="TGJ66540.1"/>
    </source>
</evidence>
<feature type="chain" id="PRO_5044005981" evidence="2">
    <location>
        <begin position="16"/>
        <end position="118"/>
    </location>
</feature>
<proteinExistence type="predicted"/>
<evidence type="ECO:0000256" key="1">
    <source>
        <dbReference type="SAM" id="MobiDB-lite"/>
    </source>
</evidence>
<protein>
    <submittedName>
        <fullName evidence="3">Uncharacterized protein</fullName>
    </submittedName>
</protein>